<proteinExistence type="predicted"/>
<protein>
    <submittedName>
        <fullName evidence="1">YrhA family protein</fullName>
    </submittedName>
</protein>
<keyword evidence="2" id="KW-1185">Reference proteome</keyword>
<gene>
    <name evidence="1" type="ORF">ABQG75_03155</name>
</gene>
<evidence type="ECO:0000313" key="2">
    <source>
        <dbReference type="Proteomes" id="UP001447374"/>
    </source>
</evidence>
<dbReference type="InterPro" id="IPR037883">
    <property type="entry name" value="Knr4/Smi1-like_sf"/>
</dbReference>
<dbReference type="EMBL" id="JBEHGX010000001">
    <property type="protein sequence ID" value="MER0124746.1"/>
    <property type="molecule type" value="Genomic_DNA"/>
</dbReference>
<comment type="caution">
    <text evidence="1">The sequence shown here is derived from an EMBL/GenBank/DDBJ whole genome shotgun (WGS) entry which is preliminary data.</text>
</comment>
<dbReference type="Proteomes" id="UP001447374">
    <property type="component" value="Unassembled WGS sequence"/>
</dbReference>
<dbReference type="NCBIfam" id="NF038335">
    <property type="entry name" value="YPO0640_fam"/>
    <property type="match status" value="1"/>
</dbReference>
<sequence>MAQSILNERLLMKKVNEQLLNELIELMNINGYVINTPINSGLLEMLMKGSPQGLPADNAFAAIIEDVASFLRNEPDYILFLKVMDGFEFDGVIIYDFSVLPGEGELPVNNIFLNNDNFRNNDIYINSDLAERVVIGQDSTSFFTYDLNDKSYQIRDNIGTEKIYGVFGDFTDFLSAILSTVK</sequence>
<dbReference type="RefSeq" id="WP_325938055.1">
    <property type="nucleotide sequence ID" value="NZ_JALLMW010000001.1"/>
</dbReference>
<name>A0ABV1PIW8_9ENTR</name>
<reference evidence="1 2" key="1">
    <citation type="submission" date="2024-06" db="EMBL/GenBank/DDBJ databases">
        <title>Fanconibacter daqui strain Q02 whole shotgun sequencing project.</title>
        <authorList>
            <person name="Rodrigues J.W.A."/>
            <person name="Viana L.C."/>
            <person name="Vieira E.C."/>
            <person name="Souza F.O.L."/>
            <person name="Alegria O.C."/>
            <person name="Patroca S."/>
            <person name="Cruz A.C.R."/>
            <person name="Nunes A.R.C."/>
        </authorList>
    </citation>
    <scope>NUCLEOTIDE SEQUENCE [LARGE SCALE GENOMIC DNA]</scope>
    <source>
        <strain evidence="1 2">Q02</strain>
    </source>
</reference>
<accession>A0ABV1PIW8</accession>
<organism evidence="1 2">
    <name type="scientific">Franconibacter daqui</name>
    <dbReference type="NCBI Taxonomy" id="2047724"/>
    <lineage>
        <taxon>Bacteria</taxon>
        <taxon>Pseudomonadati</taxon>
        <taxon>Pseudomonadota</taxon>
        <taxon>Gammaproteobacteria</taxon>
        <taxon>Enterobacterales</taxon>
        <taxon>Enterobacteriaceae</taxon>
        <taxon>Franconibacter</taxon>
    </lineage>
</organism>
<evidence type="ECO:0000313" key="1">
    <source>
        <dbReference type="EMBL" id="MER0124746.1"/>
    </source>
</evidence>
<dbReference type="SUPFAM" id="SSF160631">
    <property type="entry name" value="SMI1/KNR4-like"/>
    <property type="match status" value="1"/>
</dbReference>